<organism evidence="1 2">
    <name type="scientific">Panagrolaimus davidi</name>
    <dbReference type="NCBI Taxonomy" id="227884"/>
    <lineage>
        <taxon>Eukaryota</taxon>
        <taxon>Metazoa</taxon>
        <taxon>Ecdysozoa</taxon>
        <taxon>Nematoda</taxon>
        <taxon>Chromadorea</taxon>
        <taxon>Rhabditida</taxon>
        <taxon>Tylenchina</taxon>
        <taxon>Panagrolaimomorpha</taxon>
        <taxon>Panagrolaimoidea</taxon>
        <taxon>Panagrolaimidae</taxon>
        <taxon>Panagrolaimus</taxon>
    </lineage>
</organism>
<protein>
    <submittedName>
        <fullName evidence="2">Uncharacterized protein</fullName>
    </submittedName>
</protein>
<proteinExistence type="predicted"/>
<evidence type="ECO:0000313" key="1">
    <source>
        <dbReference type="Proteomes" id="UP000887578"/>
    </source>
</evidence>
<accession>A0A914QJ37</accession>
<name>A0A914QJ37_9BILA</name>
<dbReference type="Proteomes" id="UP000887578">
    <property type="component" value="Unplaced"/>
</dbReference>
<dbReference type="AlphaFoldDB" id="A0A914QJ37"/>
<keyword evidence="1" id="KW-1185">Reference proteome</keyword>
<evidence type="ECO:0000313" key="2">
    <source>
        <dbReference type="WBParaSite" id="PDA_v2.g3601.t1"/>
    </source>
</evidence>
<dbReference type="WBParaSite" id="PDA_v2.g3601.t1">
    <property type="protein sequence ID" value="PDA_v2.g3601.t1"/>
    <property type="gene ID" value="PDA_v2.g3601"/>
</dbReference>
<sequence>MSFLEPFGTDINPYTGYPFRKENLDERIRRLLEDDADEIPPIAPSSVQIIKVKQEKCPIVPSPPANVKDIKSFTPLQPSYKMEIASSNRFAGDSIKQTPTLPGTCSSSNFKKLYSPVAPIQPMNNVTSNRFAVFMKQPPGIKYEKEELPIYPIQQRKMTNI</sequence>
<reference evidence="2" key="1">
    <citation type="submission" date="2022-11" db="UniProtKB">
        <authorList>
            <consortium name="WormBaseParasite"/>
        </authorList>
    </citation>
    <scope>IDENTIFICATION</scope>
</reference>